<gene>
    <name evidence="13" type="ORF">PXH66_13090</name>
</gene>
<evidence type="ECO:0000256" key="2">
    <source>
        <dbReference type="ARBA" id="ARBA00004370"/>
    </source>
</evidence>
<evidence type="ECO:0000256" key="8">
    <source>
        <dbReference type="ARBA" id="ARBA00022840"/>
    </source>
</evidence>
<dbReference type="InterPro" id="IPR050351">
    <property type="entry name" value="BphY/WalK/GraS-like"/>
</dbReference>
<keyword evidence="14" id="KW-1185">Reference proteome</keyword>
<evidence type="ECO:0000256" key="5">
    <source>
        <dbReference type="ARBA" id="ARBA00022679"/>
    </source>
</evidence>
<dbReference type="SUPFAM" id="SSF55874">
    <property type="entry name" value="ATPase domain of HSP90 chaperone/DNA topoisomerase II/histidine kinase"/>
    <property type="match status" value="1"/>
</dbReference>
<dbReference type="PROSITE" id="PS50885">
    <property type="entry name" value="HAMP"/>
    <property type="match status" value="1"/>
</dbReference>
<feature type="domain" description="Histidine kinase" evidence="11">
    <location>
        <begin position="477"/>
        <end position="735"/>
    </location>
</feature>
<dbReference type="InterPro" id="IPR003660">
    <property type="entry name" value="HAMP_dom"/>
</dbReference>
<dbReference type="GO" id="GO:0000156">
    <property type="term" value="F:phosphorelay response regulator activity"/>
    <property type="evidence" value="ECO:0007669"/>
    <property type="project" value="TreeGrafter"/>
</dbReference>
<dbReference type="Gene3D" id="3.30.450.40">
    <property type="match status" value="1"/>
</dbReference>
<evidence type="ECO:0000256" key="6">
    <source>
        <dbReference type="ARBA" id="ARBA00022741"/>
    </source>
</evidence>
<dbReference type="SMART" id="SM00304">
    <property type="entry name" value="HAMP"/>
    <property type="match status" value="1"/>
</dbReference>
<dbReference type="SUPFAM" id="SSF158472">
    <property type="entry name" value="HAMP domain-like"/>
    <property type="match status" value="1"/>
</dbReference>
<dbReference type="PANTHER" id="PTHR42878">
    <property type="entry name" value="TWO-COMPONENT HISTIDINE KINASE"/>
    <property type="match status" value="1"/>
</dbReference>
<dbReference type="InterPro" id="IPR003594">
    <property type="entry name" value="HATPase_dom"/>
</dbReference>
<evidence type="ECO:0000313" key="14">
    <source>
        <dbReference type="Proteomes" id="UP001218638"/>
    </source>
</evidence>
<name>A0AAE9ZU13_9BACT</name>
<dbReference type="GO" id="GO:0016020">
    <property type="term" value="C:membrane"/>
    <property type="evidence" value="ECO:0007669"/>
    <property type="project" value="UniProtKB-SubCell"/>
</dbReference>
<evidence type="ECO:0000256" key="10">
    <source>
        <dbReference type="SAM" id="Phobius"/>
    </source>
</evidence>
<dbReference type="Pfam" id="PF02518">
    <property type="entry name" value="HATPase_c"/>
    <property type="match status" value="1"/>
</dbReference>
<evidence type="ECO:0000313" key="13">
    <source>
        <dbReference type="EMBL" id="WED63266.1"/>
    </source>
</evidence>
<dbReference type="InterPro" id="IPR036890">
    <property type="entry name" value="HATPase_C_sf"/>
</dbReference>
<keyword evidence="4" id="KW-0597">Phosphoprotein</keyword>
<dbReference type="Proteomes" id="UP001218638">
    <property type="component" value="Chromosome"/>
</dbReference>
<organism evidence="13 14">
    <name type="scientific">Synoicihabitans lomoniglobus</name>
    <dbReference type="NCBI Taxonomy" id="2909285"/>
    <lineage>
        <taxon>Bacteria</taxon>
        <taxon>Pseudomonadati</taxon>
        <taxon>Verrucomicrobiota</taxon>
        <taxon>Opitutia</taxon>
        <taxon>Opitutales</taxon>
        <taxon>Opitutaceae</taxon>
        <taxon>Synoicihabitans</taxon>
    </lineage>
</organism>
<dbReference type="SMART" id="SM00387">
    <property type="entry name" value="HATPase_c"/>
    <property type="match status" value="1"/>
</dbReference>
<dbReference type="RefSeq" id="WP_330928618.1">
    <property type="nucleotide sequence ID" value="NZ_CP119075.1"/>
</dbReference>
<dbReference type="EMBL" id="CP119075">
    <property type="protein sequence ID" value="WED63266.1"/>
    <property type="molecule type" value="Genomic_DNA"/>
</dbReference>
<evidence type="ECO:0000256" key="4">
    <source>
        <dbReference type="ARBA" id="ARBA00022553"/>
    </source>
</evidence>
<protein>
    <recommendedName>
        <fullName evidence="3">histidine kinase</fullName>
        <ecNumber evidence="3">2.7.13.3</ecNumber>
    </recommendedName>
</protein>
<keyword evidence="10" id="KW-0812">Transmembrane</keyword>
<dbReference type="InterPro" id="IPR003018">
    <property type="entry name" value="GAF"/>
</dbReference>
<dbReference type="GO" id="GO:0005524">
    <property type="term" value="F:ATP binding"/>
    <property type="evidence" value="ECO:0007669"/>
    <property type="project" value="UniProtKB-KW"/>
</dbReference>
<dbReference type="InterPro" id="IPR005467">
    <property type="entry name" value="His_kinase_dom"/>
</dbReference>
<feature type="transmembrane region" description="Helical" evidence="10">
    <location>
        <begin position="20"/>
        <end position="37"/>
    </location>
</feature>
<keyword evidence="5" id="KW-0808">Transferase</keyword>
<keyword evidence="10" id="KW-0472">Membrane</keyword>
<dbReference type="GO" id="GO:0007234">
    <property type="term" value="P:osmosensory signaling via phosphorelay pathway"/>
    <property type="evidence" value="ECO:0007669"/>
    <property type="project" value="TreeGrafter"/>
</dbReference>
<sequence>MTVSTTPKRSMGITLRTALLSWLVTILTLLAFIVVIVPQQKRTFVESLESKAHSVAVSLRDVAAGAAINEDYSSVVDHSKEMINGDPSLAYIIITRNDGFSLIHDREGWRAETDAGPEWHPDNREPFGDIGVVSLFGKRVYYYSQPFDYSAIEWGWIHVGLSLESYDRNVADLYRTTVWLSIVCIFASLIASVIYAKRLVRPILALRQVVQNVARGDLSDRATIHRGDEIGALSHSVNSMTKALLRRDLILGSVRFAAEKFVSTDRWESVIEEVLAELGVAAQVCRIVIYQKITDESGDMQLVLRQRWFAPRYAQSPFFALPAETVHPHTEGFDQWIQQLEDGKMILSQTSELTGSPRDVMNESGVKSIMVIPITVDGKFWGSLNLEECSRERTWESAEQDSLQAAVDMLGATIARQYAQDELLHAKNTLEQRVAERTQELVAEVGARKQAHAELAEAQQRLIQASRQAGMAEIATGVLHNVGNVLNSVNVSSSLMQERLLNSETKTLARVAGLLEENQDDLLTFIHEDERGRRLPAFLIKLSKRIEHEHAFYLEEHDQLGRNIEHIKEIVAMQQSYAKVSGLIERVSLSELIMDALRINIGTFDRHGIELIRQFDFNPVVTIDKHKVLQILINLLQNAKYAVQQSNRPTKTITISTVQAGEDRAQIRVTDNGIGIEPENLARIFSHGFTTKQKGHGFGLHSGANFAREMGGKLSVASDGVGRGATFTLELILSAQKDSS</sequence>
<dbReference type="Pfam" id="PF01590">
    <property type="entry name" value="GAF"/>
    <property type="match status" value="1"/>
</dbReference>
<keyword evidence="8 13" id="KW-0067">ATP-binding</keyword>
<keyword evidence="10" id="KW-1133">Transmembrane helix</keyword>
<feature type="transmembrane region" description="Helical" evidence="10">
    <location>
        <begin position="178"/>
        <end position="196"/>
    </location>
</feature>
<keyword evidence="7" id="KW-0418">Kinase</keyword>
<dbReference type="Pfam" id="PF00672">
    <property type="entry name" value="HAMP"/>
    <property type="match status" value="1"/>
</dbReference>
<dbReference type="InterPro" id="IPR004358">
    <property type="entry name" value="Sig_transdc_His_kin-like_C"/>
</dbReference>
<dbReference type="PROSITE" id="PS50109">
    <property type="entry name" value="HIS_KIN"/>
    <property type="match status" value="1"/>
</dbReference>
<dbReference type="KEGG" id="slom:PXH66_13090"/>
<dbReference type="SMART" id="SM00065">
    <property type="entry name" value="GAF"/>
    <property type="match status" value="1"/>
</dbReference>
<dbReference type="SUPFAM" id="SSF55781">
    <property type="entry name" value="GAF domain-like"/>
    <property type="match status" value="1"/>
</dbReference>
<evidence type="ECO:0000256" key="3">
    <source>
        <dbReference type="ARBA" id="ARBA00012438"/>
    </source>
</evidence>
<dbReference type="GO" id="GO:0030295">
    <property type="term" value="F:protein kinase activator activity"/>
    <property type="evidence" value="ECO:0007669"/>
    <property type="project" value="TreeGrafter"/>
</dbReference>
<feature type="domain" description="HAMP" evidence="12">
    <location>
        <begin position="197"/>
        <end position="249"/>
    </location>
</feature>
<dbReference type="PANTHER" id="PTHR42878:SF7">
    <property type="entry name" value="SENSOR HISTIDINE KINASE GLRK"/>
    <property type="match status" value="1"/>
</dbReference>
<dbReference type="Gene3D" id="3.30.565.10">
    <property type="entry name" value="Histidine kinase-like ATPase, C-terminal domain"/>
    <property type="match status" value="1"/>
</dbReference>
<dbReference type="InterPro" id="IPR029016">
    <property type="entry name" value="GAF-like_dom_sf"/>
</dbReference>
<evidence type="ECO:0000256" key="7">
    <source>
        <dbReference type="ARBA" id="ARBA00022777"/>
    </source>
</evidence>
<dbReference type="CDD" id="cd06225">
    <property type="entry name" value="HAMP"/>
    <property type="match status" value="1"/>
</dbReference>
<reference evidence="13" key="1">
    <citation type="submission" date="2023-03" db="EMBL/GenBank/DDBJ databases">
        <title>Lomoglobus Profundus gen. nov., sp. nov., a novel member of the phylum Verrucomicrobia, isolated from deep-marine sediment of South China Sea.</title>
        <authorList>
            <person name="Ahmad T."/>
            <person name="Ishaq S.E."/>
            <person name="Wang F."/>
        </authorList>
    </citation>
    <scope>NUCLEOTIDE SEQUENCE</scope>
    <source>
        <strain evidence="13">LMO-M01</strain>
    </source>
</reference>
<dbReference type="Gene3D" id="1.10.287.130">
    <property type="match status" value="1"/>
</dbReference>
<evidence type="ECO:0000259" key="11">
    <source>
        <dbReference type="PROSITE" id="PS50109"/>
    </source>
</evidence>
<evidence type="ECO:0000259" key="12">
    <source>
        <dbReference type="PROSITE" id="PS50885"/>
    </source>
</evidence>
<proteinExistence type="predicted"/>
<keyword evidence="6" id="KW-0547">Nucleotide-binding</keyword>
<comment type="subcellular location">
    <subcellularLocation>
        <location evidence="2">Membrane</location>
    </subcellularLocation>
</comment>
<dbReference type="EC" id="2.7.13.3" evidence="3"/>
<dbReference type="AlphaFoldDB" id="A0AAE9ZU13"/>
<dbReference type="PRINTS" id="PR00344">
    <property type="entry name" value="BCTRLSENSOR"/>
</dbReference>
<evidence type="ECO:0000256" key="9">
    <source>
        <dbReference type="ARBA" id="ARBA00023012"/>
    </source>
</evidence>
<keyword evidence="9" id="KW-0902">Two-component regulatory system</keyword>
<dbReference type="GO" id="GO:0004673">
    <property type="term" value="F:protein histidine kinase activity"/>
    <property type="evidence" value="ECO:0007669"/>
    <property type="project" value="UniProtKB-EC"/>
</dbReference>
<comment type="catalytic activity">
    <reaction evidence="1">
        <text>ATP + protein L-histidine = ADP + protein N-phospho-L-histidine.</text>
        <dbReference type="EC" id="2.7.13.3"/>
    </reaction>
</comment>
<evidence type="ECO:0000256" key="1">
    <source>
        <dbReference type="ARBA" id="ARBA00000085"/>
    </source>
</evidence>
<dbReference type="Gene3D" id="6.10.340.10">
    <property type="match status" value="1"/>
</dbReference>
<accession>A0AAE9ZU13</accession>